<dbReference type="AlphaFoldDB" id="B8FA90"/>
<accession>B8FA90</accession>
<dbReference type="eggNOG" id="ENOG502ZK2F">
    <property type="taxonomic scope" value="Bacteria"/>
</dbReference>
<gene>
    <name evidence="1" type="ordered locus">Dalk_1486</name>
</gene>
<evidence type="ECO:0000313" key="1">
    <source>
        <dbReference type="EMBL" id="ACL03186.1"/>
    </source>
</evidence>
<dbReference type="HOGENOM" id="CLU_1145721_0_0_7"/>
<proteinExistence type="predicted"/>
<sequence length="242" mass="27815">MTIEITVSVSLMEELYDDSNPLFLDWRGSGHLGPTVDLNAISFEARRQEYTDDLSIFTHACCKCVRQIFHDNGLSAYRFWLFAAHGPWQEKSRITKYKKFWKSGGEFESFAKLPNKSDEMEFESEKGLRYAVMVELDYGAFIQAADLMRNDSACCVIASRDKEMGSPKSVQKIFYSAFPEKKSGELSTAINWIALSEFLCDRESFLIRYIGFPEDMEATIDVIFKKGHFIFKDVSNEMVVEI</sequence>
<protein>
    <submittedName>
        <fullName evidence="1">Uncharacterized protein</fullName>
    </submittedName>
</protein>
<organism evidence="1 2">
    <name type="scientific">Desulfatibacillum aliphaticivorans</name>
    <dbReference type="NCBI Taxonomy" id="218208"/>
    <lineage>
        <taxon>Bacteria</taxon>
        <taxon>Pseudomonadati</taxon>
        <taxon>Thermodesulfobacteriota</taxon>
        <taxon>Desulfobacteria</taxon>
        <taxon>Desulfobacterales</taxon>
        <taxon>Desulfatibacillaceae</taxon>
        <taxon>Desulfatibacillum</taxon>
    </lineage>
</organism>
<dbReference type="Proteomes" id="UP000000739">
    <property type="component" value="Chromosome"/>
</dbReference>
<reference evidence="1 2" key="1">
    <citation type="journal article" date="2012" name="Environ. Microbiol.">
        <title>The genome sequence of Desulfatibacillum alkenivorans AK-01: a blueprint for anaerobic alkane oxidation.</title>
        <authorList>
            <person name="Callaghan A.V."/>
            <person name="Morris B.E."/>
            <person name="Pereira I.A."/>
            <person name="McInerney M.J."/>
            <person name="Austin R.N."/>
            <person name="Groves J.T."/>
            <person name="Kukor J.J."/>
            <person name="Suflita J.M."/>
            <person name="Young L.Y."/>
            <person name="Zylstra G.J."/>
            <person name="Wawrik B."/>
        </authorList>
    </citation>
    <scope>NUCLEOTIDE SEQUENCE [LARGE SCALE GENOMIC DNA]</scope>
    <source>
        <strain evidence="1 2">AK-01</strain>
    </source>
</reference>
<keyword evidence="2" id="KW-1185">Reference proteome</keyword>
<name>B8FA90_DESAL</name>
<dbReference type="KEGG" id="dal:Dalk_1486"/>
<dbReference type="EMBL" id="CP001322">
    <property type="protein sequence ID" value="ACL03186.1"/>
    <property type="molecule type" value="Genomic_DNA"/>
</dbReference>
<dbReference type="RefSeq" id="WP_012610621.1">
    <property type="nucleotide sequence ID" value="NC_011768.1"/>
</dbReference>
<evidence type="ECO:0000313" key="2">
    <source>
        <dbReference type="Proteomes" id="UP000000739"/>
    </source>
</evidence>